<organism evidence="1">
    <name type="scientific">Homo sapiens</name>
    <name type="common">Human</name>
    <dbReference type="NCBI Taxonomy" id="9606"/>
    <lineage>
        <taxon>Eukaryota</taxon>
        <taxon>Metazoa</taxon>
        <taxon>Chordata</taxon>
        <taxon>Craniata</taxon>
        <taxon>Vertebrata</taxon>
        <taxon>Euteleostomi</taxon>
        <taxon>Mammalia</taxon>
        <taxon>Eutheria</taxon>
        <taxon>Euarchontoglires</taxon>
        <taxon>Primates</taxon>
        <taxon>Haplorrhini</taxon>
        <taxon>Catarrhini</taxon>
        <taxon>Hominidae</taxon>
        <taxon>Homo</taxon>
    </lineage>
</organism>
<dbReference type="OrthoDB" id="196165at2759"/>
<accession>L8EC67</accession>
<name>L8EC67_HUMAN</name>
<evidence type="ECO:0000313" key="1">
    <source>
        <dbReference type="EMBL" id="CCQ43037.1"/>
    </source>
</evidence>
<proteinExistence type="predicted"/>
<dbReference type="EMBL" id="HF583540">
    <property type="protein sequence ID" value="CCQ43037.1"/>
    <property type="molecule type" value="Genomic_DNA"/>
</dbReference>
<dbReference type="ChiTaRS" id="DGKK">
    <property type="organism name" value="human"/>
</dbReference>
<dbReference type="PeptideAtlas" id="L8EC67"/>
<protein>
    <submittedName>
        <fullName evidence="1">Alternative protein DGKK</fullName>
    </submittedName>
</protein>
<dbReference type="AlphaFoldDB" id="L8EC67"/>
<sequence length="56" mass="6484">MLEVSTSGEATQQPRNMRLLQSMMGNWRWWQSLVLCRWQCPVSSTCIIIALPSAMR</sequence>
<gene>
    <name evidence="1" type="primary">DGKK</name>
</gene>
<reference evidence="1" key="1">
    <citation type="journal article" date="2013" name="PLoS ONE">
        <title>Direct detection of alternative open reading frames translation products in human significantly expands the proteome.</title>
        <authorList>
            <person name="Vanderperre B."/>
            <person name="Lucier J.-F."/>
            <person name="Motard J."/>
            <person name="Tremblay G."/>
            <person name="Vanderperre S."/>
            <person name="Wisztorski M."/>
            <person name="Salzet M."/>
            <person name="Boisvert F.-M."/>
            <person name="Roucou X."/>
        </authorList>
    </citation>
    <scope>NUCLEOTIDE SEQUENCE</scope>
</reference>